<keyword evidence="2" id="KW-0808">Transferase</keyword>
<evidence type="ECO:0000313" key="6">
    <source>
        <dbReference type="Proteomes" id="UP000031338"/>
    </source>
</evidence>
<evidence type="ECO:0000256" key="3">
    <source>
        <dbReference type="ARBA" id="ARBA00024356"/>
    </source>
</evidence>
<dbReference type="PANTHER" id="PTHR34106:SF4">
    <property type="entry name" value="BLL5143 PROTEIN"/>
    <property type="match status" value="1"/>
</dbReference>
<sequence>MIGRQDNENIWLLASDDVYDWNGGARIVRPRWPWEFVQMGNCGSPIEIDEGWLLMTHGVGPARNYCIGACLLDRNDPAKLLARVTQPLLRADADERDGYVPNVMYSCGAMVHGRTLVLPYAVADSFTRFATMPLDRLLAAMA</sequence>
<name>A0A0B9AFC8_9SPHN</name>
<dbReference type="InterPro" id="IPR007184">
    <property type="entry name" value="Mannoside_phosphorylase"/>
</dbReference>
<evidence type="ECO:0000256" key="1">
    <source>
        <dbReference type="ARBA" id="ARBA00022676"/>
    </source>
</evidence>
<organism evidence="4 6">
    <name type="scientific">Novosphingobium subterraneum</name>
    <dbReference type="NCBI Taxonomy" id="48936"/>
    <lineage>
        <taxon>Bacteria</taxon>
        <taxon>Pseudomonadati</taxon>
        <taxon>Pseudomonadota</taxon>
        <taxon>Alphaproteobacteria</taxon>
        <taxon>Sphingomonadales</taxon>
        <taxon>Sphingomonadaceae</taxon>
        <taxon>Novosphingobium</taxon>
    </lineage>
</organism>
<dbReference type="EMBL" id="JRVC01000001">
    <property type="protein sequence ID" value="KHS49383.1"/>
    <property type="molecule type" value="Genomic_DNA"/>
</dbReference>
<dbReference type="STRING" id="48936.NJ75_00086"/>
<dbReference type="GO" id="GO:0016798">
    <property type="term" value="F:hydrolase activity, acting on glycosyl bonds"/>
    <property type="evidence" value="ECO:0007669"/>
    <property type="project" value="UniProtKB-KW"/>
</dbReference>
<dbReference type="Proteomes" id="UP000031338">
    <property type="component" value="Unassembled WGS sequence"/>
</dbReference>
<reference evidence="4 6" key="1">
    <citation type="submission" date="2014-10" db="EMBL/GenBank/DDBJ databases">
        <title>Draft genome sequence of Novosphingobium subterraneum DSM 12447.</title>
        <authorList>
            <person name="Gan H.M."/>
            <person name="Gan H.Y."/>
            <person name="Savka M.A."/>
        </authorList>
    </citation>
    <scope>NUCLEOTIDE SEQUENCE [LARGE SCALE GENOMIC DNA]</scope>
    <source>
        <strain evidence="4 6">DSM 12447</strain>
    </source>
</reference>
<keyword evidence="4" id="KW-0378">Hydrolase</keyword>
<comment type="similarity">
    <text evidence="3">Belongs to the glycosyl hydrolase 130 family.</text>
</comment>
<dbReference type="EMBL" id="JRVC01000001">
    <property type="protein sequence ID" value="KHS49605.1"/>
    <property type="molecule type" value="Genomic_DNA"/>
</dbReference>
<dbReference type="AlphaFoldDB" id="A0A0B9AFC8"/>
<dbReference type="Gene3D" id="2.115.10.20">
    <property type="entry name" value="Glycosyl hydrolase domain, family 43"/>
    <property type="match status" value="1"/>
</dbReference>
<keyword evidence="4" id="KW-0326">Glycosidase</keyword>
<dbReference type="SUPFAM" id="SSF75005">
    <property type="entry name" value="Arabinanase/levansucrase/invertase"/>
    <property type="match status" value="1"/>
</dbReference>
<keyword evidence="1" id="KW-0328">Glycosyltransferase</keyword>
<accession>A0A0B9AFC8</accession>
<dbReference type="PANTHER" id="PTHR34106">
    <property type="entry name" value="GLYCOSIDASE"/>
    <property type="match status" value="1"/>
</dbReference>
<proteinExistence type="inferred from homology"/>
<evidence type="ECO:0000256" key="2">
    <source>
        <dbReference type="ARBA" id="ARBA00022679"/>
    </source>
</evidence>
<dbReference type="InterPro" id="IPR023296">
    <property type="entry name" value="Glyco_hydro_beta-prop_sf"/>
</dbReference>
<dbReference type="GO" id="GO:0016757">
    <property type="term" value="F:glycosyltransferase activity"/>
    <property type="evidence" value="ECO:0007669"/>
    <property type="project" value="UniProtKB-KW"/>
</dbReference>
<evidence type="ECO:0000313" key="4">
    <source>
        <dbReference type="EMBL" id="KHS49383.1"/>
    </source>
</evidence>
<dbReference type="Pfam" id="PF04041">
    <property type="entry name" value="Glyco_hydro_130"/>
    <property type="match status" value="1"/>
</dbReference>
<protein>
    <submittedName>
        <fullName evidence="4">Glycosidase-like protein</fullName>
    </submittedName>
</protein>
<keyword evidence="6" id="KW-1185">Reference proteome</keyword>
<gene>
    <name evidence="4" type="ORF">NJ75_00086</name>
    <name evidence="5" type="ORF">NJ75_00308</name>
</gene>
<evidence type="ECO:0000313" key="5">
    <source>
        <dbReference type="EMBL" id="KHS49605.1"/>
    </source>
</evidence>
<comment type="caution">
    <text evidence="4">The sequence shown here is derived from an EMBL/GenBank/DDBJ whole genome shotgun (WGS) entry which is preliminary data.</text>
</comment>